<dbReference type="Proteomes" id="UP000825729">
    <property type="component" value="Unassembled WGS sequence"/>
</dbReference>
<protein>
    <submittedName>
        <fullName evidence="2">Uncharacterized protein</fullName>
    </submittedName>
</protein>
<accession>A0AAV7EH11</accession>
<name>A0AAV7EH11_ARIFI</name>
<dbReference type="AlphaFoldDB" id="A0AAV7EH11"/>
<evidence type="ECO:0000313" key="2">
    <source>
        <dbReference type="EMBL" id="KAG9448117.1"/>
    </source>
</evidence>
<dbReference type="EMBL" id="JAINDJ010000005">
    <property type="protein sequence ID" value="KAG9448117.1"/>
    <property type="molecule type" value="Genomic_DNA"/>
</dbReference>
<sequence length="200" mass="21516">MAPGHMHGHGREYYRSVNASSPVVIVRGSSFPAGKAFGGPRRWGARGTLSRVEARAFKRRGEPTHGEGGGGVGSLTPCDRFMAKSKRWRDRGVEASATHPCIWLLQLCTEGSQLASNFMGRRGSGRPRVAKLDSRRGHGGVVWLVTIYINETKLSRSGTGIWDVLKAVKDRASTVGGLGSSNGTNSCKTNYDDAHMMDGS</sequence>
<evidence type="ECO:0000313" key="3">
    <source>
        <dbReference type="Proteomes" id="UP000825729"/>
    </source>
</evidence>
<organism evidence="2 3">
    <name type="scientific">Aristolochia fimbriata</name>
    <name type="common">White veined hardy Dutchman's pipe vine</name>
    <dbReference type="NCBI Taxonomy" id="158543"/>
    <lineage>
        <taxon>Eukaryota</taxon>
        <taxon>Viridiplantae</taxon>
        <taxon>Streptophyta</taxon>
        <taxon>Embryophyta</taxon>
        <taxon>Tracheophyta</taxon>
        <taxon>Spermatophyta</taxon>
        <taxon>Magnoliopsida</taxon>
        <taxon>Magnoliidae</taxon>
        <taxon>Piperales</taxon>
        <taxon>Aristolochiaceae</taxon>
        <taxon>Aristolochia</taxon>
    </lineage>
</organism>
<reference evidence="2 3" key="1">
    <citation type="submission" date="2021-07" db="EMBL/GenBank/DDBJ databases">
        <title>The Aristolochia fimbriata genome: insights into angiosperm evolution, floral development and chemical biosynthesis.</title>
        <authorList>
            <person name="Jiao Y."/>
        </authorList>
    </citation>
    <scope>NUCLEOTIDE SEQUENCE [LARGE SCALE GENOMIC DNA]</scope>
    <source>
        <strain evidence="2">IBCAS-2021</strain>
        <tissue evidence="2">Leaf</tissue>
    </source>
</reference>
<feature type="region of interest" description="Disordered" evidence="1">
    <location>
        <begin position="56"/>
        <end position="76"/>
    </location>
</feature>
<evidence type="ECO:0000256" key="1">
    <source>
        <dbReference type="SAM" id="MobiDB-lite"/>
    </source>
</evidence>
<gene>
    <name evidence="2" type="ORF">H6P81_014245</name>
</gene>
<keyword evidence="3" id="KW-1185">Reference proteome</keyword>
<proteinExistence type="predicted"/>
<feature type="compositionally biased region" description="Basic and acidic residues" evidence="1">
    <location>
        <begin position="56"/>
        <end position="65"/>
    </location>
</feature>
<comment type="caution">
    <text evidence="2">The sequence shown here is derived from an EMBL/GenBank/DDBJ whole genome shotgun (WGS) entry which is preliminary data.</text>
</comment>